<dbReference type="OrthoDB" id="9952145at2"/>
<dbReference type="EMBL" id="UGHV01000001">
    <property type="protein sequence ID" value="STO96860.1"/>
    <property type="molecule type" value="Genomic_DNA"/>
</dbReference>
<organism evidence="2 3">
    <name type="scientific">Helicobacter canis</name>
    <dbReference type="NCBI Taxonomy" id="29419"/>
    <lineage>
        <taxon>Bacteria</taxon>
        <taxon>Pseudomonadati</taxon>
        <taxon>Campylobacterota</taxon>
        <taxon>Epsilonproteobacteria</taxon>
        <taxon>Campylobacterales</taxon>
        <taxon>Helicobacteraceae</taxon>
        <taxon>Helicobacter</taxon>
    </lineage>
</organism>
<name>A0A377J335_9HELI</name>
<evidence type="ECO:0000259" key="1">
    <source>
        <dbReference type="Pfam" id="PF03886"/>
    </source>
</evidence>
<dbReference type="Proteomes" id="UP000254841">
    <property type="component" value="Unassembled WGS sequence"/>
</dbReference>
<proteinExistence type="predicted"/>
<gene>
    <name evidence="2" type="ORF">NCTC12410_00677</name>
</gene>
<dbReference type="AlphaFoldDB" id="A0A377J335"/>
<dbReference type="Pfam" id="PF03886">
    <property type="entry name" value="ABC_trans_aux"/>
    <property type="match status" value="1"/>
</dbReference>
<accession>A0A377J335</accession>
<dbReference type="Gene3D" id="3.40.50.10610">
    <property type="entry name" value="ABC-type transport auxiliary lipoprotein component"/>
    <property type="match status" value="1"/>
</dbReference>
<evidence type="ECO:0000313" key="2">
    <source>
        <dbReference type="EMBL" id="STO96860.1"/>
    </source>
</evidence>
<dbReference type="SUPFAM" id="SSF159594">
    <property type="entry name" value="XCC0632-like"/>
    <property type="match status" value="1"/>
</dbReference>
<dbReference type="InterPro" id="IPR005586">
    <property type="entry name" value="ABC_trans_aux"/>
</dbReference>
<reference evidence="2 3" key="1">
    <citation type="submission" date="2018-06" db="EMBL/GenBank/DDBJ databases">
        <authorList>
            <consortium name="Pathogen Informatics"/>
            <person name="Doyle S."/>
        </authorList>
    </citation>
    <scope>NUCLEOTIDE SEQUENCE [LARGE SCALE GENOMIC DNA]</scope>
    <source>
        <strain evidence="2 3">NCTC12410</strain>
    </source>
</reference>
<feature type="domain" description="ABC-type transport auxiliary lipoprotein component" evidence="1">
    <location>
        <begin position="60"/>
        <end position="188"/>
    </location>
</feature>
<evidence type="ECO:0000313" key="3">
    <source>
        <dbReference type="Proteomes" id="UP000254841"/>
    </source>
</evidence>
<dbReference type="RefSeq" id="WP_115011157.1">
    <property type="nucleotide sequence ID" value="NZ_UGHV01000001.1"/>
</dbReference>
<protein>
    <submittedName>
        <fullName evidence="2">ABC-type uncharacterized transport system, auxiliary component</fullName>
    </submittedName>
</protein>
<sequence length="207" mass="23037">MTMFSYITRFYRYGFIITLVLVSFQGCVNIKASLPAYSYYTLESTETQGYNHTTFSTIALELEVLPYLNTQRIMRISPQAKAQALTTTKWITLPSLLLQNTLESNARAQGVILSTLGAHPIKLHIKVRKLAIYEESKQAIVALDYTLLQGQSISKVRTLLSVENVQNSSEQAMINALQSALDSAAKKIQNALCDDTKLCTSPKATPH</sequence>